<keyword evidence="4" id="KW-0408">Iron</keyword>
<accession>L9WXE2</accession>
<keyword evidence="2" id="KW-0479">Metal-binding</keyword>
<dbReference type="PROSITE" id="PS00198">
    <property type="entry name" value="4FE4S_FER_1"/>
    <property type="match status" value="1"/>
</dbReference>
<dbReference type="OrthoDB" id="23478at2157"/>
<organism evidence="7 8">
    <name type="scientific">Natronolimnohabitans innermongolicus JCM 12255</name>
    <dbReference type="NCBI Taxonomy" id="1227499"/>
    <lineage>
        <taxon>Archaea</taxon>
        <taxon>Methanobacteriati</taxon>
        <taxon>Methanobacteriota</taxon>
        <taxon>Stenosarchaea group</taxon>
        <taxon>Halobacteria</taxon>
        <taxon>Halobacteriales</taxon>
        <taxon>Natrialbaceae</taxon>
        <taxon>Natronolimnohabitans</taxon>
    </lineage>
</organism>
<dbReference type="STRING" id="1227499.C493_13518"/>
<comment type="caution">
    <text evidence="7">The sequence shown here is derived from an EMBL/GenBank/DDBJ whole genome shotgun (WGS) entry which is preliminary data.</text>
</comment>
<evidence type="ECO:0000259" key="6">
    <source>
        <dbReference type="PROSITE" id="PS51379"/>
    </source>
</evidence>
<name>L9WXE2_9EURY</name>
<dbReference type="SUPFAM" id="SSF54862">
    <property type="entry name" value="4Fe-4S ferredoxins"/>
    <property type="match status" value="3"/>
</dbReference>
<dbReference type="PATRIC" id="fig|1227499.3.peg.2772"/>
<dbReference type="AlphaFoldDB" id="L9WXE2"/>
<evidence type="ECO:0000313" key="8">
    <source>
        <dbReference type="Proteomes" id="UP000011602"/>
    </source>
</evidence>
<evidence type="ECO:0000256" key="3">
    <source>
        <dbReference type="ARBA" id="ARBA00023002"/>
    </source>
</evidence>
<evidence type="ECO:0000256" key="4">
    <source>
        <dbReference type="ARBA" id="ARBA00023004"/>
    </source>
</evidence>
<protein>
    <submittedName>
        <fullName evidence="7">Iron-sulfur binding protein</fullName>
    </submittedName>
</protein>
<evidence type="ECO:0000313" key="7">
    <source>
        <dbReference type="EMBL" id="ELY54072.1"/>
    </source>
</evidence>
<feature type="domain" description="4Fe-4S ferredoxin-type" evidence="6">
    <location>
        <begin position="604"/>
        <end position="633"/>
    </location>
</feature>
<dbReference type="Pfam" id="PF12838">
    <property type="entry name" value="Fer4_7"/>
    <property type="match status" value="1"/>
</dbReference>
<evidence type="ECO:0000256" key="1">
    <source>
        <dbReference type="ARBA" id="ARBA00022485"/>
    </source>
</evidence>
<gene>
    <name evidence="7" type="ORF">C493_13518</name>
</gene>
<keyword evidence="1" id="KW-0004">4Fe-4S</keyword>
<dbReference type="GO" id="GO:0016491">
    <property type="term" value="F:oxidoreductase activity"/>
    <property type="evidence" value="ECO:0007669"/>
    <property type="project" value="UniProtKB-KW"/>
</dbReference>
<keyword evidence="8" id="KW-1185">Reference proteome</keyword>
<dbReference type="PANTHER" id="PTHR43687">
    <property type="entry name" value="ADENYLYLSULFATE REDUCTASE, BETA SUBUNIT"/>
    <property type="match status" value="1"/>
</dbReference>
<dbReference type="RefSeq" id="WP_007259977.1">
    <property type="nucleotide sequence ID" value="NZ_AOHZ01000061.1"/>
</dbReference>
<dbReference type="Proteomes" id="UP000011602">
    <property type="component" value="Unassembled WGS sequence"/>
</dbReference>
<dbReference type="Gene3D" id="3.30.70.20">
    <property type="match status" value="2"/>
</dbReference>
<dbReference type="GO" id="GO:0051539">
    <property type="term" value="F:4 iron, 4 sulfur cluster binding"/>
    <property type="evidence" value="ECO:0007669"/>
    <property type="project" value="UniProtKB-KW"/>
</dbReference>
<reference evidence="7 8" key="1">
    <citation type="journal article" date="2014" name="PLoS Genet.">
        <title>Phylogenetically driven sequencing of extremely halophilic archaea reveals strategies for static and dynamic osmo-response.</title>
        <authorList>
            <person name="Becker E.A."/>
            <person name="Seitzer P.M."/>
            <person name="Tritt A."/>
            <person name="Larsen D."/>
            <person name="Krusor M."/>
            <person name="Yao A.I."/>
            <person name="Wu D."/>
            <person name="Madern D."/>
            <person name="Eisen J.A."/>
            <person name="Darling A.E."/>
            <person name="Facciotti M.T."/>
        </authorList>
    </citation>
    <scope>NUCLEOTIDE SEQUENCE [LARGE SCALE GENOMIC DNA]</scope>
    <source>
        <strain evidence="7 8">JCM 12255</strain>
    </source>
</reference>
<keyword evidence="3" id="KW-0560">Oxidoreductase</keyword>
<dbReference type="eggNOG" id="arCOG02237">
    <property type="taxonomic scope" value="Archaea"/>
</dbReference>
<dbReference type="InterPro" id="IPR017896">
    <property type="entry name" value="4Fe4S_Fe-S-bd"/>
</dbReference>
<sequence>MNVGAFLCSCAGTCDVDLEEARDDVEGVAVAASSRLLCGETLGAVDQLAEEYDLDELVVTCPEAKAQEKIERVAEENGIFPEDVTFVDQRESAGWVHEREAATAKTSRLVNAALAGRRTESMPRSSIHRAGHEVVVVGDADAADAIAGAADVTLLADGRELAATDADLEGVTVERGRVVDVDGTYGEFEVTLEARVTDDCISCMKCVRAGPDGLVTRRPVDIDPDAPDGEWTEVCPTDAIEMDGVQRTIGCDQVIYPDGDDGTVGGQRGFHTGTVTPGTIDEVERLLGGFEGPDFLDLEMDVCASGAGSGEQGCTACSDACPHGAAERVAIDEVEFHLDSCQNCGACTSVCPTGATRLEEPSNERIAREVEALLAPTGGDGFVSGLLGGSSASIETPIVAFVCSERAGEAIREYGRLAAAGRADLEYPPILPVDVNCTDTVGEAHVLHALAAGADGVAIVGCGGSCLHSGPDPKAELVRRVNRATTDLGLGERVSFFAPDPADPEAFVEALSQFAVTELEASPVPVGEHEASGELDDEERETPEFDTHAWALESVRAIVAHAEPEREVVRGLENFGVVTVDDGCTLTPTCTNYCPTDALRRTDDGLEFNHERCVNCGLCEEVCVENVMSVEQGLDLTMLPENGAADDPEPAWTRVYEGSMLSCAGCGRQYTSEATADAIEKRVGDRVESLAPHAAESIFRYCPECRAQLLHNG</sequence>
<dbReference type="Pfam" id="PF02662">
    <property type="entry name" value="FlpD"/>
    <property type="match status" value="1"/>
</dbReference>
<keyword evidence="5" id="KW-0411">Iron-sulfur</keyword>
<dbReference type="GO" id="GO:0046872">
    <property type="term" value="F:metal ion binding"/>
    <property type="evidence" value="ECO:0007669"/>
    <property type="project" value="UniProtKB-KW"/>
</dbReference>
<evidence type="ECO:0000256" key="5">
    <source>
        <dbReference type="ARBA" id="ARBA00023014"/>
    </source>
</evidence>
<dbReference type="EMBL" id="AOHZ01000061">
    <property type="protein sequence ID" value="ELY54072.1"/>
    <property type="molecule type" value="Genomic_DNA"/>
</dbReference>
<proteinExistence type="predicted"/>
<feature type="domain" description="4Fe-4S ferredoxin-type" evidence="6">
    <location>
        <begin position="332"/>
        <end position="361"/>
    </location>
</feature>
<dbReference type="PROSITE" id="PS51379">
    <property type="entry name" value="4FE4S_FER_2"/>
    <property type="match status" value="2"/>
</dbReference>
<dbReference type="InterPro" id="IPR003813">
    <property type="entry name" value="MvhD/FlpD"/>
</dbReference>
<dbReference type="InterPro" id="IPR017900">
    <property type="entry name" value="4Fe4S_Fe_S_CS"/>
</dbReference>
<dbReference type="InterPro" id="IPR050572">
    <property type="entry name" value="Fe-S_Ferredoxin"/>
</dbReference>
<evidence type="ECO:0000256" key="2">
    <source>
        <dbReference type="ARBA" id="ARBA00022723"/>
    </source>
</evidence>
<dbReference type="PANTHER" id="PTHR43687:SF1">
    <property type="entry name" value="FERREDOXIN III"/>
    <property type="match status" value="1"/>
</dbReference>